<dbReference type="EMBL" id="BPLR01008419">
    <property type="protein sequence ID" value="GIY24539.1"/>
    <property type="molecule type" value="Genomic_DNA"/>
</dbReference>
<evidence type="ECO:0000313" key="1">
    <source>
        <dbReference type="EMBL" id="GIY24539.1"/>
    </source>
</evidence>
<evidence type="ECO:0000313" key="2">
    <source>
        <dbReference type="Proteomes" id="UP001054945"/>
    </source>
</evidence>
<proteinExistence type="predicted"/>
<dbReference type="AlphaFoldDB" id="A0AAV4RTT7"/>
<sequence length="116" mass="13499">MMLNVTCECKMQYFWRPCWYGRFYKKQSHAEIDKKLKEQLALKMKTAASRAKDTNYDSNKLMCYSSKKLTFSVVGHSSADVSKRSVNIPPAVPFLMDYLWRIALFLVNPPSAFLLM</sequence>
<name>A0AAV4RTT7_CAEEX</name>
<protein>
    <submittedName>
        <fullName evidence="1">Uncharacterized protein</fullName>
    </submittedName>
</protein>
<organism evidence="1 2">
    <name type="scientific">Caerostris extrusa</name>
    <name type="common">Bark spider</name>
    <name type="synonym">Caerostris bankana</name>
    <dbReference type="NCBI Taxonomy" id="172846"/>
    <lineage>
        <taxon>Eukaryota</taxon>
        <taxon>Metazoa</taxon>
        <taxon>Ecdysozoa</taxon>
        <taxon>Arthropoda</taxon>
        <taxon>Chelicerata</taxon>
        <taxon>Arachnida</taxon>
        <taxon>Araneae</taxon>
        <taxon>Araneomorphae</taxon>
        <taxon>Entelegynae</taxon>
        <taxon>Araneoidea</taxon>
        <taxon>Araneidae</taxon>
        <taxon>Caerostris</taxon>
    </lineage>
</organism>
<dbReference type="Proteomes" id="UP001054945">
    <property type="component" value="Unassembled WGS sequence"/>
</dbReference>
<accession>A0AAV4RTT7</accession>
<reference evidence="1 2" key="1">
    <citation type="submission" date="2021-06" db="EMBL/GenBank/DDBJ databases">
        <title>Caerostris extrusa draft genome.</title>
        <authorList>
            <person name="Kono N."/>
            <person name="Arakawa K."/>
        </authorList>
    </citation>
    <scope>NUCLEOTIDE SEQUENCE [LARGE SCALE GENOMIC DNA]</scope>
</reference>
<keyword evidence="2" id="KW-1185">Reference proteome</keyword>
<comment type="caution">
    <text evidence="1">The sequence shown here is derived from an EMBL/GenBank/DDBJ whole genome shotgun (WGS) entry which is preliminary data.</text>
</comment>
<gene>
    <name evidence="1" type="ORF">CEXT_37361</name>
</gene>